<proteinExistence type="predicted"/>
<dbReference type="EMBL" id="RKKU01000001">
    <property type="protein sequence ID" value="ROZ88515.1"/>
    <property type="molecule type" value="Genomic_DNA"/>
</dbReference>
<dbReference type="InterPro" id="IPR038396">
    <property type="entry name" value="SpoIIAA-like_sf"/>
</dbReference>
<comment type="caution">
    <text evidence="1">The sequence shown here is derived from an EMBL/GenBank/DDBJ whole genome shotgun (WGS) entry which is preliminary data.</text>
</comment>
<dbReference type="InterPro" id="IPR036513">
    <property type="entry name" value="STAS_dom_sf"/>
</dbReference>
<evidence type="ECO:0000313" key="1">
    <source>
        <dbReference type="EMBL" id="ROZ88515.1"/>
    </source>
</evidence>
<accession>A0ABX9XQZ2</accession>
<dbReference type="Proteomes" id="UP000275199">
    <property type="component" value="Unassembled WGS sequence"/>
</dbReference>
<dbReference type="SUPFAM" id="SSF52091">
    <property type="entry name" value="SpoIIaa-like"/>
    <property type="match status" value="1"/>
</dbReference>
<name>A0ABX9XQZ2_9PSED</name>
<protein>
    <submittedName>
        <fullName evidence="1">STAS/SEC14 domain-containing protein</fullName>
    </submittedName>
</protein>
<keyword evidence="2" id="KW-1185">Reference proteome</keyword>
<dbReference type="Pfam" id="PF11964">
    <property type="entry name" value="SpoIIAA-like"/>
    <property type="match status" value="1"/>
</dbReference>
<gene>
    <name evidence="1" type="ORF">EF096_02160</name>
</gene>
<organism evidence="1 2">
    <name type="scientific">Pseudomonas neustonica</name>
    <dbReference type="NCBI Taxonomy" id="2487346"/>
    <lineage>
        <taxon>Bacteria</taxon>
        <taxon>Pseudomonadati</taxon>
        <taxon>Pseudomonadota</taxon>
        <taxon>Gammaproteobacteria</taxon>
        <taxon>Pseudomonadales</taxon>
        <taxon>Pseudomonadaceae</taxon>
        <taxon>Pseudomonas</taxon>
    </lineage>
</organism>
<dbReference type="Gene3D" id="3.40.50.10600">
    <property type="entry name" value="SpoIIaa-like domains"/>
    <property type="match status" value="1"/>
</dbReference>
<dbReference type="InterPro" id="IPR021866">
    <property type="entry name" value="SpoIIAA-like"/>
</dbReference>
<sequence length="136" mass="15723">MGSAADSLFSRQERWEMLVSIPFADDRVVGFRIESKVTTEVLDQAIALIEVALEKHDKVRLYVEMPSFDGITVEAFYKDIKYGFSHWSRFEREAVVTDKRWMETMASLADTLFSSIDVRVFRSDQTDEARDWVQAG</sequence>
<evidence type="ECO:0000313" key="2">
    <source>
        <dbReference type="Proteomes" id="UP000275199"/>
    </source>
</evidence>
<reference evidence="1 2" key="1">
    <citation type="submission" date="2018-11" db="EMBL/GenBank/DDBJ databases">
        <authorList>
            <person name="Jang G.I."/>
            <person name="Hwang C.Y."/>
        </authorList>
    </citation>
    <scope>NUCLEOTIDE SEQUENCE [LARGE SCALE GENOMIC DNA]</scope>
    <source>
        <strain evidence="1 2">SSM26</strain>
    </source>
</reference>